<sequence>MTVSFISFETGPVSSRYTPYTKTPGDPPTDWGFMLGASTVATHTFADTPALDVILVPGGLGTRTLVEQHDDPERGSRVIEDFLRRRASQADYVVSVCTGAVLLARSGLLAGRRATTNKAAWEWVTGAGSDMGNGSSNGDITWVPSARWTVDGNIWTSSGVAAGMDMMYTFMRQLYGPAMANTAVNVMEYAPNQDSHWDPFSVVDKVPGANTTRSLTSCVAPAGYEAGT</sequence>
<dbReference type="InterPro" id="IPR052158">
    <property type="entry name" value="INH-QAR"/>
</dbReference>
<evidence type="ECO:0000259" key="1">
    <source>
        <dbReference type="Pfam" id="PF01965"/>
    </source>
</evidence>
<dbReference type="InterPro" id="IPR002818">
    <property type="entry name" value="DJ-1/PfpI"/>
</dbReference>
<dbReference type="PANTHER" id="PTHR43130">
    <property type="entry name" value="ARAC-FAMILY TRANSCRIPTIONAL REGULATOR"/>
    <property type="match status" value="1"/>
</dbReference>
<evidence type="ECO:0000313" key="2">
    <source>
        <dbReference type="EMBL" id="KAK8130776.1"/>
    </source>
</evidence>
<dbReference type="Pfam" id="PF01965">
    <property type="entry name" value="DJ-1_PfpI"/>
    <property type="match status" value="1"/>
</dbReference>
<feature type="domain" description="DJ-1/PfpI" evidence="1">
    <location>
        <begin position="36"/>
        <end position="172"/>
    </location>
</feature>
<organism evidence="2 3">
    <name type="scientific">Apiospora kogelbergensis</name>
    <dbReference type="NCBI Taxonomy" id="1337665"/>
    <lineage>
        <taxon>Eukaryota</taxon>
        <taxon>Fungi</taxon>
        <taxon>Dikarya</taxon>
        <taxon>Ascomycota</taxon>
        <taxon>Pezizomycotina</taxon>
        <taxon>Sordariomycetes</taxon>
        <taxon>Xylariomycetidae</taxon>
        <taxon>Amphisphaeriales</taxon>
        <taxon>Apiosporaceae</taxon>
        <taxon>Apiospora</taxon>
    </lineage>
</organism>
<accession>A0AAW0RAJ0</accession>
<dbReference type="Proteomes" id="UP001392437">
    <property type="component" value="Unassembled WGS sequence"/>
</dbReference>
<comment type="caution">
    <text evidence="2">The sequence shown here is derived from an EMBL/GenBank/DDBJ whole genome shotgun (WGS) entry which is preliminary data.</text>
</comment>
<dbReference type="SUPFAM" id="SSF52317">
    <property type="entry name" value="Class I glutamine amidotransferase-like"/>
    <property type="match status" value="1"/>
</dbReference>
<dbReference type="EMBL" id="JAQQWP010000002">
    <property type="protein sequence ID" value="KAK8130776.1"/>
    <property type="molecule type" value="Genomic_DNA"/>
</dbReference>
<dbReference type="PANTHER" id="PTHR43130:SF15">
    <property type="entry name" value="THIJ_PFPI FAMILY PROTEIN (AFU_ORTHOLOGUE AFUA_5G14240)"/>
    <property type="match status" value="1"/>
</dbReference>
<gene>
    <name evidence="2" type="ORF">PG999_003156</name>
</gene>
<protein>
    <submittedName>
        <fullName evidence="2">Class I glutamine amidotransferase-like protein</fullName>
    </submittedName>
</protein>
<name>A0AAW0RAJ0_9PEZI</name>
<dbReference type="InterPro" id="IPR029062">
    <property type="entry name" value="Class_I_gatase-like"/>
</dbReference>
<evidence type="ECO:0000313" key="3">
    <source>
        <dbReference type="Proteomes" id="UP001392437"/>
    </source>
</evidence>
<keyword evidence="3" id="KW-1185">Reference proteome</keyword>
<dbReference type="CDD" id="cd03139">
    <property type="entry name" value="GATase1_PfpI_2"/>
    <property type="match status" value="1"/>
</dbReference>
<proteinExistence type="predicted"/>
<dbReference type="Gene3D" id="3.40.50.880">
    <property type="match status" value="1"/>
</dbReference>
<dbReference type="AlphaFoldDB" id="A0AAW0RAJ0"/>
<reference evidence="2 3" key="1">
    <citation type="submission" date="2023-01" db="EMBL/GenBank/DDBJ databases">
        <title>Analysis of 21 Apiospora genomes using comparative genomics revels a genus with tremendous synthesis potential of carbohydrate active enzymes and secondary metabolites.</title>
        <authorList>
            <person name="Sorensen T."/>
        </authorList>
    </citation>
    <scope>NUCLEOTIDE SEQUENCE [LARGE SCALE GENOMIC DNA]</scope>
    <source>
        <strain evidence="2 3">CBS 117206</strain>
    </source>
</reference>
<keyword evidence="2" id="KW-0315">Glutamine amidotransferase</keyword>